<reference evidence="2 3" key="1">
    <citation type="submission" date="2016-07" db="EMBL/GenBank/DDBJ databases">
        <title>Pervasive Adenine N6-methylation of Active Genes in Fungi.</title>
        <authorList>
            <consortium name="DOE Joint Genome Institute"/>
            <person name="Mondo S.J."/>
            <person name="Dannebaum R.O."/>
            <person name="Kuo R.C."/>
            <person name="Labutti K."/>
            <person name="Haridas S."/>
            <person name="Kuo A."/>
            <person name="Salamov A."/>
            <person name="Ahrendt S.R."/>
            <person name="Lipzen A."/>
            <person name="Sullivan W."/>
            <person name="Andreopoulos W.B."/>
            <person name="Clum A."/>
            <person name="Lindquist E."/>
            <person name="Daum C."/>
            <person name="Ramamoorthy G.K."/>
            <person name="Gryganskyi A."/>
            <person name="Culley D."/>
            <person name="Magnuson J.K."/>
            <person name="James T.Y."/>
            <person name="O'Malley M.A."/>
            <person name="Stajich J.E."/>
            <person name="Spatafora J.W."/>
            <person name="Visel A."/>
            <person name="Grigoriev I.V."/>
        </authorList>
    </citation>
    <scope>NUCLEOTIDE SEQUENCE [LARGE SCALE GENOMIC DNA]</scope>
    <source>
        <strain evidence="2 3">NRRL 3301</strain>
    </source>
</reference>
<organism evidence="2 3">
    <name type="scientific">Hesseltinella vesiculosa</name>
    <dbReference type="NCBI Taxonomy" id="101127"/>
    <lineage>
        <taxon>Eukaryota</taxon>
        <taxon>Fungi</taxon>
        <taxon>Fungi incertae sedis</taxon>
        <taxon>Mucoromycota</taxon>
        <taxon>Mucoromycotina</taxon>
        <taxon>Mucoromycetes</taxon>
        <taxon>Mucorales</taxon>
        <taxon>Cunninghamellaceae</taxon>
        <taxon>Hesseltinella</taxon>
    </lineage>
</organism>
<name>A0A1X2GL14_9FUNG</name>
<feature type="region of interest" description="Disordered" evidence="1">
    <location>
        <begin position="23"/>
        <end position="69"/>
    </location>
</feature>
<evidence type="ECO:0000256" key="1">
    <source>
        <dbReference type="SAM" id="MobiDB-lite"/>
    </source>
</evidence>
<protein>
    <submittedName>
        <fullName evidence="2">Uncharacterized protein</fullName>
    </submittedName>
</protein>
<feature type="compositionally biased region" description="Acidic residues" evidence="1">
    <location>
        <begin position="41"/>
        <end position="54"/>
    </location>
</feature>
<accession>A0A1X2GL14</accession>
<dbReference type="AlphaFoldDB" id="A0A1X2GL14"/>
<dbReference type="Proteomes" id="UP000242146">
    <property type="component" value="Unassembled WGS sequence"/>
</dbReference>
<dbReference type="EMBL" id="MCGT01000010">
    <property type="protein sequence ID" value="ORX56211.1"/>
    <property type="molecule type" value="Genomic_DNA"/>
</dbReference>
<gene>
    <name evidence="2" type="ORF">DM01DRAFT_322092</name>
</gene>
<sequence length="69" mass="7492">MKIKHIISKNIVANELRVTYMKRAGDQDEQAGDPQGGTDQSDYDDEMEDEDEAGATDGDPGSQSMADEA</sequence>
<proteinExistence type="predicted"/>
<evidence type="ECO:0000313" key="3">
    <source>
        <dbReference type="Proteomes" id="UP000242146"/>
    </source>
</evidence>
<keyword evidence="3" id="KW-1185">Reference proteome</keyword>
<comment type="caution">
    <text evidence="2">The sequence shown here is derived from an EMBL/GenBank/DDBJ whole genome shotgun (WGS) entry which is preliminary data.</text>
</comment>
<evidence type="ECO:0000313" key="2">
    <source>
        <dbReference type="EMBL" id="ORX56211.1"/>
    </source>
</evidence>